<reference evidence="2 3" key="1">
    <citation type="submission" date="2021-07" db="EMBL/GenBank/DDBJ databases">
        <title>Prevalence and characterization of methicillin-resistant Macrococcus spp. in food producing animals and meat in Switzerland in 2019.</title>
        <authorList>
            <person name="Keller J.E."/>
            <person name="Schwendener S."/>
            <person name="Neuenschwander J."/>
            <person name="Overesch G."/>
            <person name="Perreten V."/>
        </authorList>
    </citation>
    <scope>NUCLEOTIDE SEQUENCE [LARGE SCALE GENOMIC DNA]</scope>
    <source>
        <strain evidence="2 3">19Msa0936</strain>
        <plasmid evidence="2 3">p19Msa0936-1</plasmid>
    </source>
</reference>
<proteinExistence type="predicted"/>
<evidence type="ECO:0000313" key="2">
    <source>
        <dbReference type="EMBL" id="QYA43653.1"/>
    </source>
</evidence>
<keyword evidence="1" id="KW-0175">Coiled coil</keyword>
<evidence type="ECO:0000256" key="1">
    <source>
        <dbReference type="SAM" id="Coils"/>
    </source>
</evidence>
<dbReference type="AlphaFoldDB" id="A0AAJ4PCV0"/>
<dbReference type="Proteomes" id="UP000826802">
    <property type="component" value="Plasmid p19Msa0936-1"/>
</dbReference>
<sequence>MRLESIEKDGVRYVLKSSIEVNPSYKENEELEALESEINALTEELERLKYDRDQLKNEQALTAFIAERYNTLDDNTQYSLVRLCASKGLTPANVNEIDAIHQTIAPALKENRSFMSRLFGR</sequence>
<dbReference type="EMBL" id="CP079982">
    <property type="protein sequence ID" value="QYA43653.1"/>
    <property type="molecule type" value="Genomic_DNA"/>
</dbReference>
<keyword evidence="3" id="KW-1185">Reference proteome</keyword>
<evidence type="ECO:0000313" key="3">
    <source>
        <dbReference type="Proteomes" id="UP000826802"/>
    </source>
</evidence>
<gene>
    <name evidence="2" type="ORF">KYI11_12570</name>
</gene>
<protein>
    <submittedName>
        <fullName evidence="2">Uncharacterized protein</fullName>
    </submittedName>
</protein>
<accession>A0AAJ4PCV0</accession>
<dbReference type="RefSeq" id="WP_219504209.1">
    <property type="nucleotide sequence ID" value="NZ_CP079982.1"/>
</dbReference>
<organism evidence="2 3">
    <name type="scientific">Macrococcoides bohemicum</name>
    <dbReference type="NCBI Taxonomy" id="1903056"/>
    <lineage>
        <taxon>Bacteria</taxon>
        <taxon>Bacillati</taxon>
        <taxon>Bacillota</taxon>
        <taxon>Bacilli</taxon>
        <taxon>Bacillales</taxon>
        <taxon>Staphylococcaceae</taxon>
        <taxon>Macrococcoides</taxon>
    </lineage>
</organism>
<name>A0AAJ4PCV0_9STAP</name>
<geneLocation type="plasmid" evidence="2 3">
    <name>p19Msa0936-1</name>
</geneLocation>
<feature type="coiled-coil region" evidence="1">
    <location>
        <begin position="24"/>
        <end position="58"/>
    </location>
</feature>
<keyword evidence="2" id="KW-0614">Plasmid</keyword>